<proteinExistence type="predicted"/>
<name>A0A4Y2TUL8_ARAVE</name>
<gene>
    <name evidence="2" type="ORF">AVEN_18109_1</name>
</gene>
<reference evidence="2 3" key="1">
    <citation type="journal article" date="2019" name="Sci. Rep.">
        <title>Orb-weaving spider Araneus ventricosus genome elucidates the spidroin gene catalogue.</title>
        <authorList>
            <person name="Kono N."/>
            <person name="Nakamura H."/>
            <person name="Ohtoshi R."/>
            <person name="Moran D.A.P."/>
            <person name="Shinohara A."/>
            <person name="Yoshida Y."/>
            <person name="Fujiwara M."/>
            <person name="Mori M."/>
            <person name="Tomita M."/>
            <person name="Arakawa K."/>
        </authorList>
    </citation>
    <scope>NUCLEOTIDE SEQUENCE [LARGE SCALE GENOMIC DNA]</scope>
</reference>
<evidence type="ECO:0000256" key="1">
    <source>
        <dbReference type="SAM" id="MobiDB-lite"/>
    </source>
</evidence>
<dbReference type="AlphaFoldDB" id="A0A4Y2TUL8"/>
<dbReference type="Proteomes" id="UP000499080">
    <property type="component" value="Unassembled WGS sequence"/>
</dbReference>
<evidence type="ECO:0000313" key="3">
    <source>
        <dbReference type="Proteomes" id="UP000499080"/>
    </source>
</evidence>
<evidence type="ECO:0000313" key="2">
    <source>
        <dbReference type="EMBL" id="GBO02906.1"/>
    </source>
</evidence>
<protein>
    <submittedName>
        <fullName evidence="2">Uncharacterized protein</fullName>
    </submittedName>
</protein>
<organism evidence="2 3">
    <name type="scientific">Araneus ventricosus</name>
    <name type="common">Orbweaver spider</name>
    <name type="synonym">Epeira ventricosa</name>
    <dbReference type="NCBI Taxonomy" id="182803"/>
    <lineage>
        <taxon>Eukaryota</taxon>
        <taxon>Metazoa</taxon>
        <taxon>Ecdysozoa</taxon>
        <taxon>Arthropoda</taxon>
        <taxon>Chelicerata</taxon>
        <taxon>Arachnida</taxon>
        <taxon>Araneae</taxon>
        <taxon>Araneomorphae</taxon>
        <taxon>Entelegynae</taxon>
        <taxon>Araneoidea</taxon>
        <taxon>Araneidae</taxon>
        <taxon>Araneus</taxon>
    </lineage>
</organism>
<accession>A0A4Y2TUL8</accession>
<dbReference type="EMBL" id="BGPR01030401">
    <property type="protein sequence ID" value="GBO02906.1"/>
    <property type="molecule type" value="Genomic_DNA"/>
</dbReference>
<feature type="region of interest" description="Disordered" evidence="1">
    <location>
        <begin position="1"/>
        <end position="26"/>
    </location>
</feature>
<comment type="caution">
    <text evidence="2">The sequence shown here is derived from an EMBL/GenBank/DDBJ whole genome shotgun (WGS) entry which is preliminary data.</text>
</comment>
<keyword evidence="3" id="KW-1185">Reference proteome</keyword>
<sequence length="95" mass="10975">MDPLKKSKGRTSQMPKSMIPTKHQKIQNDTRHYTKKALQHNTSDVENCTSTQTTLTLMSMMLKDRVYGVVVEDVDSDVAKSKCRKRCCKRCRHKC</sequence>